<keyword evidence="1" id="KW-0472">Membrane</keyword>
<accession>A0A420EB53</accession>
<dbReference type="AlphaFoldDB" id="A0A420EB53"/>
<proteinExistence type="predicted"/>
<evidence type="ECO:0000313" key="2">
    <source>
        <dbReference type="EMBL" id="RKF17915.1"/>
    </source>
</evidence>
<feature type="transmembrane region" description="Helical" evidence="1">
    <location>
        <begin position="12"/>
        <end position="34"/>
    </location>
</feature>
<dbReference type="Proteomes" id="UP000286482">
    <property type="component" value="Unassembled WGS sequence"/>
</dbReference>
<feature type="transmembrane region" description="Helical" evidence="1">
    <location>
        <begin position="110"/>
        <end position="131"/>
    </location>
</feature>
<dbReference type="OrthoDB" id="8926562at2"/>
<sequence length="150" mass="17407">MKKSTYLNVVKYSAIYDVVMTFAFAFPVLVVWNIDLFSSLHVQYGFSGSVPEFQALHLFFVNLMGSVVLVWSAIRLYKPQAIFGLYDSFARFMFSFNMLYYLLIHNVTSILWVLFVPELAWGLLQFFAFFMSNKTIPKNASSYNQVNLEI</sequence>
<feature type="transmembrane region" description="Helical" evidence="1">
    <location>
        <begin position="81"/>
        <end position="104"/>
    </location>
</feature>
<name>A0A420EB53_9ALTE</name>
<evidence type="ECO:0000256" key="1">
    <source>
        <dbReference type="SAM" id="Phobius"/>
    </source>
</evidence>
<dbReference type="RefSeq" id="WP_120355141.1">
    <property type="nucleotide sequence ID" value="NZ_RAQO01000006.1"/>
</dbReference>
<organism evidence="2 3">
    <name type="scientific">Alginatibacterium sediminis</name>
    <dbReference type="NCBI Taxonomy" id="2164068"/>
    <lineage>
        <taxon>Bacteria</taxon>
        <taxon>Pseudomonadati</taxon>
        <taxon>Pseudomonadota</taxon>
        <taxon>Gammaproteobacteria</taxon>
        <taxon>Alteromonadales</taxon>
        <taxon>Alteromonadaceae</taxon>
        <taxon>Alginatibacterium</taxon>
    </lineage>
</organism>
<comment type="caution">
    <text evidence="2">The sequence shown here is derived from an EMBL/GenBank/DDBJ whole genome shotgun (WGS) entry which is preliminary data.</text>
</comment>
<keyword evidence="1" id="KW-0812">Transmembrane</keyword>
<gene>
    <name evidence="2" type="ORF">DBZ36_11745</name>
</gene>
<reference evidence="2 3" key="1">
    <citation type="submission" date="2018-09" db="EMBL/GenBank/DDBJ databases">
        <authorList>
            <person name="Wang Z."/>
        </authorList>
    </citation>
    <scope>NUCLEOTIDE SEQUENCE [LARGE SCALE GENOMIC DNA]</scope>
    <source>
        <strain evidence="2 3">ALS 81</strain>
    </source>
</reference>
<keyword evidence="3" id="KW-1185">Reference proteome</keyword>
<dbReference type="EMBL" id="RAQO01000006">
    <property type="protein sequence ID" value="RKF17915.1"/>
    <property type="molecule type" value="Genomic_DNA"/>
</dbReference>
<protein>
    <submittedName>
        <fullName evidence="2">Uncharacterized protein</fullName>
    </submittedName>
</protein>
<evidence type="ECO:0000313" key="3">
    <source>
        <dbReference type="Proteomes" id="UP000286482"/>
    </source>
</evidence>
<keyword evidence="1" id="KW-1133">Transmembrane helix</keyword>
<feature type="transmembrane region" description="Helical" evidence="1">
    <location>
        <begin position="54"/>
        <end position="74"/>
    </location>
</feature>